<dbReference type="AlphaFoldDB" id="A0A0L7RA71"/>
<dbReference type="Gene3D" id="1.20.1070.10">
    <property type="entry name" value="Rhodopsin 7-helix transmembrane proteins"/>
    <property type="match status" value="1"/>
</dbReference>
<keyword evidence="8 9" id="KW-0807">Transducer</keyword>
<dbReference type="GO" id="GO:0004983">
    <property type="term" value="F:neuropeptide Y receptor activity"/>
    <property type="evidence" value="ECO:0007669"/>
    <property type="project" value="InterPro"/>
</dbReference>
<gene>
    <name evidence="12" type="ORF">WH47_11156</name>
</gene>
<evidence type="ECO:0000256" key="9">
    <source>
        <dbReference type="RuleBase" id="RU000688"/>
    </source>
</evidence>
<evidence type="ECO:0000256" key="10">
    <source>
        <dbReference type="SAM" id="Phobius"/>
    </source>
</evidence>
<comment type="similarity">
    <text evidence="2 9">Belongs to the G-protein coupled receptor 1 family.</text>
</comment>
<feature type="domain" description="G-protein coupled receptors family 1 profile" evidence="11">
    <location>
        <begin position="43"/>
        <end position="295"/>
    </location>
</feature>
<evidence type="ECO:0000256" key="2">
    <source>
        <dbReference type="ARBA" id="ARBA00010663"/>
    </source>
</evidence>
<keyword evidence="5 9" id="KW-0297">G-protein coupled receptor</keyword>
<keyword evidence="6 10" id="KW-0472">Membrane</keyword>
<dbReference type="PROSITE" id="PS00237">
    <property type="entry name" value="G_PROTEIN_RECEP_F1_1"/>
    <property type="match status" value="1"/>
</dbReference>
<dbReference type="GO" id="GO:0005886">
    <property type="term" value="C:plasma membrane"/>
    <property type="evidence" value="ECO:0007669"/>
    <property type="project" value="TreeGrafter"/>
</dbReference>
<protein>
    <submittedName>
        <fullName evidence="12">Galanin receptor type 2</fullName>
    </submittedName>
</protein>
<dbReference type="InterPro" id="IPR000276">
    <property type="entry name" value="GPCR_Rhodpsn"/>
</dbReference>
<feature type="transmembrane region" description="Helical" evidence="10">
    <location>
        <begin position="101"/>
        <end position="122"/>
    </location>
</feature>
<evidence type="ECO:0000313" key="13">
    <source>
        <dbReference type="Proteomes" id="UP000053825"/>
    </source>
</evidence>
<dbReference type="SUPFAM" id="SSF81321">
    <property type="entry name" value="Family A G protein-coupled receptor-like"/>
    <property type="match status" value="1"/>
</dbReference>
<comment type="subcellular location">
    <subcellularLocation>
        <location evidence="1">Membrane</location>
        <topology evidence="1">Multi-pass membrane protein</topology>
    </subcellularLocation>
</comment>
<keyword evidence="7 9" id="KW-0675">Receptor</keyword>
<dbReference type="EMBL" id="KQ414619">
    <property type="protein sequence ID" value="KOC67755.1"/>
    <property type="molecule type" value="Genomic_DNA"/>
</dbReference>
<dbReference type="PANTHER" id="PTHR24243">
    <property type="entry name" value="G-PROTEIN COUPLED RECEPTOR"/>
    <property type="match status" value="1"/>
</dbReference>
<keyword evidence="3 9" id="KW-0812">Transmembrane</keyword>
<accession>A0A0L7RA71</accession>
<dbReference type="InterPro" id="IPR000611">
    <property type="entry name" value="NPY_rcpt"/>
</dbReference>
<proteinExistence type="inferred from homology"/>
<dbReference type="InterPro" id="IPR017452">
    <property type="entry name" value="GPCR_Rhodpsn_7TM"/>
</dbReference>
<feature type="transmembrane region" description="Helical" evidence="10">
    <location>
        <begin position="27"/>
        <end position="51"/>
    </location>
</feature>
<sequence>MGNETFSHSDNVTVNEEYIFNRTDVKVIFIILYTVVFVPCFLGNMMVILVVTFSRRLRSNTNFFLANLALADFCVGIFCIYQTLFNYLINSWLFGDFLCKLYMFVHAFSYTASVLILVVVCVERYLAIVYPIKCRSVLTRSRLQMVIGLVWTVAAIYASPRFFYVETLRHFLNTGGMNIICVGNVHKHNKKLVDAVNLVFLYLFPLVLMCCLYLKLGVGLWKSSAALVPFETSNFFRMLIAMVTIFAVCNLPQQARIAWRIWGYNYDLASNFSTLLTLSTFLISYLNSCLNPLLYAFLSRNFQRGMRELLIRGKQRQRSNVLAMVYTKEDTTSRQVLRFHSFGRSSSGK</sequence>
<feature type="transmembrane region" description="Helical" evidence="10">
    <location>
        <begin position="275"/>
        <end position="298"/>
    </location>
</feature>
<dbReference type="OrthoDB" id="5964776at2759"/>
<organism evidence="12 13">
    <name type="scientific">Habropoda laboriosa</name>
    <dbReference type="NCBI Taxonomy" id="597456"/>
    <lineage>
        <taxon>Eukaryota</taxon>
        <taxon>Metazoa</taxon>
        <taxon>Ecdysozoa</taxon>
        <taxon>Arthropoda</taxon>
        <taxon>Hexapoda</taxon>
        <taxon>Insecta</taxon>
        <taxon>Pterygota</taxon>
        <taxon>Neoptera</taxon>
        <taxon>Endopterygota</taxon>
        <taxon>Hymenoptera</taxon>
        <taxon>Apocrita</taxon>
        <taxon>Aculeata</taxon>
        <taxon>Apoidea</taxon>
        <taxon>Anthophila</taxon>
        <taxon>Apidae</taxon>
        <taxon>Habropoda</taxon>
    </lineage>
</organism>
<keyword evidence="4 10" id="KW-1133">Transmembrane helix</keyword>
<evidence type="ECO:0000256" key="1">
    <source>
        <dbReference type="ARBA" id="ARBA00004141"/>
    </source>
</evidence>
<dbReference type="PROSITE" id="PS50262">
    <property type="entry name" value="G_PROTEIN_RECEP_F1_2"/>
    <property type="match status" value="1"/>
</dbReference>
<evidence type="ECO:0000256" key="7">
    <source>
        <dbReference type="ARBA" id="ARBA00023170"/>
    </source>
</evidence>
<evidence type="ECO:0000256" key="8">
    <source>
        <dbReference type="ARBA" id="ARBA00023224"/>
    </source>
</evidence>
<evidence type="ECO:0000259" key="11">
    <source>
        <dbReference type="PROSITE" id="PS50262"/>
    </source>
</evidence>
<evidence type="ECO:0000313" key="12">
    <source>
        <dbReference type="EMBL" id="KOC67755.1"/>
    </source>
</evidence>
<evidence type="ECO:0000256" key="5">
    <source>
        <dbReference type="ARBA" id="ARBA00023040"/>
    </source>
</evidence>
<feature type="transmembrane region" description="Helical" evidence="10">
    <location>
        <begin position="235"/>
        <end position="255"/>
    </location>
</feature>
<reference evidence="12 13" key="1">
    <citation type="submission" date="2015-07" db="EMBL/GenBank/DDBJ databases">
        <title>The genome of Habropoda laboriosa.</title>
        <authorList>
            <person name="Pan H."/>
            <person name="Kapheim K."/>
        </authorList>
    </citation>
    <scope>NUCLEOTIDE SEQUENCE [LARGE SCALE GENOMIC DNA]</scope>
    <source>
        <strain evidence="12">0110345459</strain>
    </source>
</reference>
<feature type="transmembrane region" description="Helical" evidence="10">
    <location>
        <begin position="195"/>
        <end position="214"/>
    </location>
</feature>
<evidence type="ECO:0000256" key="4">
    <source>
        <dbReference type="ARBA" id="ARBA00022989"/>
    </source>
</evidence>
<dbReference type="PRINTS" id="PR01012">
    <property type="entry name" value="NRPEPTIDEYR"/>
</dbReference>
<keyword evidence="13" id="KW-1185">Reference proteome</keyword>
<dbReference type="PANTHER" id="PTHR24243:SF224">
    <property type="entry name" value="G-PROTEIN COUPLED RECEPTOR 19-RELATED"/>
    <property type="match status" value="1"/>
</dbReference>
<evidence type="ECO:0000256" key="6">
    <source>
        <dbReference type="ARBA" id="ARBA00023136"/>
    </source>
</evidence>
<dbReference type="STRING" id="597456.A0A0L7RA71"/>
<evidence type="ECO:0000256" key="3">
    <source>
        <dbReference type="ARBA" id="ARBA00022692"/>
    </source>
</evidence>
<name>A0A0L7RA71_9HYME</name>
<feature type="transmembrane region" description="Helical" evidence="10">
    <location>
        <begin position="63"/>
        <end position="89"/>
    </location>
</feature>
<feature type="transmembrane region" description="Helical" evidence="10">
    <location>
        <begin position="143"/>
        <end position="164"/>
    </location>
</feature>
<dbReference type="Proteomes" id="UP000053825">
    <property type="component" value="Unassembled WGS sequence"/>
</dbReference>
<dbReference type="Pfam" id="PF00001">
    <property type="entry name" value="7tm_1"/>
    <property type="match status" value="1"/>
</dbReference>
<dbReference type="PRINTS" id="PR00237">
    <property type="entry name" value="GPCRRHODOPSN"/>
</dbReference>